<evidence type="ECO:0000256" key="1">
    <source>
        <dbReference type="ARBA" id="ARBA00022630"/>
    </source>
</evidence>
<dbReference type="GO" id="GO:0004497">
    <property type="term" value="F:monooxygenase activity"/>
    <property type="evidence" value="ECO:0007669"/>
    <property type="project" value="UniProtKB-KW"/>
</dbReference>
<evidence type="ECO:0000313" key="7">
    <source>
        <dbReference type="Proteomes" id="UP001143474"/>
    </source>
</evidence>
<sequence>MNTPRDRARPLRIIVIGGGVGGLSLAQGLRRAGVDDVVVYERDDSPRGRMQGYRLRISPEGERALRECLPHRAQDLLTATSNVRHEQGLAAYDERLTPQWAPEFDDSRGDAPDKVDAVDRVTLRRILLAGLDGVVRFGERFTHFERAGGKVVAHFAGGGSDTGDVLVAADGANSQVRAQSRPAYRALDLGVRAILSRTPRAGAIEAGLPEVLRDRFVNVTGSNGLRLALMPMVFRTPPRKAAERLWPGLEFDETEDYYMSVFSVHRDVLRLPDSAFFAMTGEELRDLVLERTTDWHPDLRGVFAHAEAAETYPLALRVTTPVEPWEPGDVIPLGDAAHTMPPTGGVGANTALRDAASLCRALASVTRGERSLPDAVAEYQREMVKYATEATEMSLKIAKWSMRKIDLTEGNLPRT</sequence>
<comment type="caution">
    <text evidence="6">The sequence shown here is derived from an EMBL/GenBank/DDBJ whole genome shotgun (WGS) entry which is preliminary data.</text>
</comment>
<dbReference type="InterPro" id="IPR002938">
    <property type="entry name" value="FAD-bd"/>
</dbReference>
<dbReference type="RefSeq" id="WP_271219415.1">
    <property type="nucleotide sequence ID" value="NZ_BAAAVD010000008.1"/>
</dbReference>
<keyword evidence="1" id="KW-0285">Flavoprotein</keyword>
<dbReference type="Pfam" id="PF13450">
    <property type="entry name" value="NAD_binding_8"/>
    <property type="match status" value="1"/>
</dbReference>
<dbReference type="SUPFAM" id="SSF51905">
    <property type="entry name" value="FAD/NAD(P)-binding domain"/>
    <property type="match status" value="1"/>
</dbReference>
<keyword evidence="3" id="KW-0560">Oxidoreductase</keyword>
<evidence type="ECO:0000256" key="4">
    <source>
        <dbReference type="ARBA" id="ARBA00023033"/>
    </source>
</evidence>
<evidence type="ECO:0000313" key="6">
    <source>
        <dbReference type="EMBL" id="GLK11022.1"/>
    </source>
</evidence>
<reference evidence="6" key="1">
    <citation type="journal article" date="2014" name="Int. J. Syst. Evol. Microbiol.">
        <title>Complete genome sequence of Corynebacterium casei LMG S-19264T (=DSM 44701T), isolated from a smear-ripened cheese.</title>
        <authorList>
            <consortium name="US DOE Joint Genome Institute (JGI-PGF)"/>
            <person name="Walter F."/>
            <person name="Albersmeier A."/>
            <person name="Kalinowski J."/>
            <person name="Ruckert C."/>
        </authorList>
    </citation>
    <scope>NUCLEOTIDE SEQUENCE</scope>
    <source>
        <strain evidence="6">VKM Ac-2007</strain>
    </source>
</reference>
<accession>A0A9W6MED8</accession>
<dbReference type="GO" id="GO:0071949">
    <property type="term" value="F:FAD binding"/>
    <property type="evidence" value="ECO:0007669"/>
    <property type="project" value="InterPro"/>
</dbReference>
<dbReference type="Pfam" id="PF01494">
    <property type="entry name" value="FAD_binding_3"/>
    <property type="match status" value="1"/>
</dbReference>
<keyword evidence="2" id="KW-0274">FAD</keyword>
<dbReference type="InterPro" id="IPR036188">
    <property type="entry name" value="FAD/NAD-bd_sf"/>
</dbReference>
<reference evidence="6" key="2">
    <citation type="submission" date="2023-01" db="EMBL/GenBank/DDBJ databases">
        <authorList>
            <person name="Sun Q."/>
            <person name="Evtushenko L."/>
        </authorList>
    </citation>
    <scope>NUCLEOTIDE SEQUENCE</scope>
    <source>
        <strain evidence="6">VKM Ac-2007</strain>
    </source>
</reference>
<name>A0A9W6MED8_9ACTN</name>
<feature type="domain" description="FAD-binding" evidence="5">
    <location>
        <begin position="322"/>
        <end position="392"/>
    </location>
</feature>
<keyword evidence="7" id="KW-1185">Reference proteome</keyword>
<organism evidence="6 7">
    <name type="scientific">Streptosporangium carneum</name>
    <dbReference type="NCBI Taxonomy" id="47481"/>
    <lineage>
        <taxon>Bacteria</taxon>
        <taxon>Bacillati</taxon>
        <taxon>Actinomycetota</taxon>
        <taxon>Actinomycetes</taxon>
        <taxon>Streptosporangiales</taxon>
        <taxon>Streptosporangiaceae</taxon>
        <taxon>Streptosporangium</taxon>
    </lineage>
</organism>
<evidence type="ECO:0000256" key="2">
    <source>
        <dbReference type="ARBA" id="ARBA00022827"/>
    </source>
</evidence>
<dbReference type="AlphaFoldDB" id="A0A9W6MED8"/>
<dbReference type="PRINTS" id="PR00420">
    <property type="entry name" value="RNGMNOXGNASE"/>
</dbReference>
<proteinExistence type="predicted"/>
<dbReference type="Proteomes" id="UP001143474">
    <property type="component" value="Unassembled WGS sequence"/>
</dbReference>
<dbReference type="Gene3D" id="3.50.50.60">
    <property type="entry name" value="FAD/NAD(P)-binding domain"/>
    <property type="match status" value="1"/>
</dbReference>
<dbReference type="PANTHER" id="PTHR47178">
    <property type="entry name" value="MONOOXYGENASE, FAD-BINDING"/>
    <property type="match status" value="1"/>
</dbReference>
<gene>
    <name evidence="6" type="ORF">GCM10017600_44280</name>
</gene>
<keyword evidence="4 6" id="KW-0503">Monooxygenase</keyword>
<protein>
    <submittedName>
        <fullName evidence="6">Monooxygenase</fullName>
    </submittedName>
</protein>
<evidence type="ECO:0000256" key="3">
    <source>
        <dbReference type="ARBA" id="ARBA00023002"/>
    </source>
</evidence>
<dbReference type="PANTHER" id="PTHR47178:SF5">
    <property type="entry name" value="FAD-BINDING DOMAIN-CONTAINING PROTEIN"/>
    <property type="match status" value="1"/>
</dbReference>
<evidence type="ECO:0000259" key="5">
    <source>
        <dbReference type="Pfam" id="PF01494"/>
    </source>
</evidence>
<dbReference type="EMBL" id="BSEV01000009">
    <property type="protein sequence ID" value="GLK11022.1"/>
    <property type="molecule type" value="Genomic_DNA"/>
</dbReference>